<dbReference type="Proteomes" id="UP000757604">
    <property type="component" value="Unassembled WGS sequence"/>
</dbReference>
<accession>A0ABS7H9E3</accession>
<dbReference type="HAMAP" id="MF_00488">
    <property type="entry name" value="Lactate_dehydrog"/>
    <property type="match status" value="1"/>
</dbReference>
<evidence type="ECO:0000256" key="2">
    <source>
        <dbReference type="ARBA" id="ARBA00004843"/>
    </source>
</evidence>
<feature type="active site" description="Proton acceptor" evidence="8">
    <location>
        <position position="172"/>
    </location>
</feature>
<dbReference type="Pfam" id="PF00056">
    <property type="entry name" value="Ldh_1_N"/>
    <property type="match status" value="1"/>
</dbReference>
<evidence type="ECO:0000256" key="6">
    <source>
        <dbReference type="ARBA" id="ARBA00023027"/>
    </source>
</evidence>
<sequence>MKVGIVGAGMVGSATAYALGLRGIASEVVLVDLDPALAEAHALDIAHAMPFASGTSISHGDYDHLRDAGVVVIAAGVAQRSGETRTDLLSRNAAVFRTVVGEITRVCPDAILLVASNPVDIMTQIATAYSGLPNHRVIGSGTILDTARFRSLLGAHLRVSPRSIHAYVLGEHGDSQVLAWSGARAGTVPVALFGAQIGAPVTDAVRAEIDSKTRNAAYTIIKGKGSTYYGIGAGLARIVGAIRQDEQAVLSVSSVTALIEGVRDVALSVPRVVGREGISTELLPDLDTHERAALQRSASKLRGLFEAVTL</sequence>
<evidence type="ECO:0000313" key="11">
    <source>
        <dbReference type="EMBL" id="MBW9063816.1"/>
    </source>
</evidence>
<feature type="binding site" evidence="8">
    <location>
        <position position="227"/>
    </location>
    <ligand>
        <name>substrate</name>
    </ligand>
</feature>
<proteinExistence type="inferred from homology"/>
<keyword evidence="8" id="KW-0021">Allosteric enzyme</keyword>
<dbReference type="EMBL" id="JAEUAO010000002">
    <property type="protein sequence ID" value="MBW9063816.1"/>
    <property type="molecule type" value="Genomic_DNA"/>
</dbReference>
<evidence type="ECO:0000256" key="7">
    <source>
        <dbReference type="ARBA" id="ARBA00049258"/>
    </source>
</evidence>
<dbReference type="InterPro" id="IPR022383">
    <property type="entry name" value="Lactate/malate_DH_C"/>
</dbReference>
<keyword evidence="6 8" id="KW-0520">NAD</keyword>
<feature type="binding site" evidence="8">
    <location>
        <position position="140"/>
    </location>
    <ligand>
        <name>NAD(+)</name>
        <dbReference type="ChEBI" id="CHEBI:57540"/>
    </ligand>
</feature>
<comment type="pathway">
    <text evidence="2 8">Fermentation; pyruvate fermentation to lactate; (S)-lactate from pyruvate: step 1/1.</text>
</comment>
<dbReference type="Gene3D" id="3.40.50.720">
    <property type="entry name" value="NAD(P)-binding Rossmann-like Domain"/>
    <property type="match status" value="1"/>
</dbReference>
<organism evidence="11 12">
    <name type="scientific">Rhizobium herbae</name>
    <dbReference type="NCBI Taxonomy" id="508661"/>
    <lineage>
        <taxon>Bacteria</taxon>
        <taxon>Pseudomonadati</taxon>
        <taxon>Pseudomonadota</taxon>
        <taxon>Alphaproteobacteria</taxon>
        <taxon>Hyphomicrobiales</taxon>
        <taxon>Rhizobiaceae</taxon>
        <taxon>Rhizobium/Agrobacterium group</taxon>
        <taxon>Rhizobium</taxon>
    </lineage>
</organism>
<dbReference type="SUPFAM" id="SSF51735">
    <property type="entry name" value="NAD(P)-binding Rossmann-fold domains"/>
    <property type="match status" value="1"/>
</dbReference>
<dbReference type="PROSITE" id="PS00064">
    <property type="entry name" value="L_LDH"/>
    <property type="match status" value="1"/>
</dbReference>
<evidence type="ECO:0000256" key="4">
    <source>
        <dbReference type="ARBA" id="ARBA00012967"/>
    </source>
</evidence>
<dbReference type="NCBIfam" id="TIGR01771">
    <property type="entry name" value="L-LDH-NAD"/>
    <property type="match status" value="1"/>
</dbReference>
<dbReference type="InterPro" id="IPR015955">
    <property type="entry name" value="Lactate_DH/Glyco_Ohase_4_C"/>
</dbReference>
<dbReference type="InterPro" id="IPR001557">
    <property type="entry name" value="L-lactate/malate_DH"/>
</dbReference>
<feature type="domain" description="Lactate/malate dehydrogenase C-terminal" evidence="10">
    <location>
        <begin position="142"/>
        <end position="303"/>
    </location>
</feature>
<evidence type="ECO:0000259" key="9">
    <source>
        <dbReference type="Pfam" id="PF00056"/>
    </source>
</evidence>
<reference evidence="11 12" key="1">
    <citation type="journal article" date="2021" name="MBio">
        <title>Poor Competitiveness of Bradyrhizobium in Pigeon Pea Root Colonization in Indian Soils.</title>
        <authorList>
            <person name="Chalasani D."/>
            <person name="Basu A."/>
            <person name="Pullabhotla S.V.S.R.N."/>
            <person name="Jorrin B."/>
            <person name="Neal A.L."/>
            <person name="Poole P.S."/>
            <person name="Podile A.R."/>
            <person name="Tkacz A."/>
        </authorList>
    </citation>
    <scope>NUCLEOTIDE SEQUENCE [LARGE SCALE GENOMIC DNA]</scope>
    <source>
        <strain evidence="11 12">HU44</strain>
    </source>
</reference>
<comment type="activity regulation">
    <text evidence="8">Allosterically activated by fructose 1,6-bisphosphate (FBP).</text>
</comment>
<dbReference type="SUPFAM" id="SSF56327">
    <property type="entry name" value="LDH C-terminal domain-like"/>
    <property type="match status" value="1"/>
</dbReference>
<evidence type="ECO:0000313" key="12">
    <source>
        <dbReference type="Proteomes" id="UP000757604"/>
    </source>
</evidence>
<evidence type="ECO:0000256" key="1">
    <source>
        <dbReference type="ARBA" id="ARBA00003966"/>
    </source>
</evidence>
<feature type="binding site" evidence="8">
    <location>
        <position position="98"/>
    </location>
    <ligand>
        <name>NAD(+)</name>
        <dbReference type="ChEBI" id="CHEBI:57540"/>
    </ligand>
</feature>
<comment type="caution">
    <text evidence="11">The sequence shown here is derived from an EMBL/GenBank/DDBJ whole genome shotgun (WGS) entry which is preliminary data.</text>
</comment>
<feature type="binding site" evidence="8">
    <location>
        <position position="165"/>
    </location>
    <ligand>
        <name>beta-D-fructose 1,6-bisphosphate</name>
        <dbReference type="ChEBI" id="CHEBI:32966"/>
        <note>allosteric activator</note>
    </ligand>
</feature>
<feature type="binding site" evidence="8">
    <location>
        <position position="79"/>
    </location>
    <ligand>
        <name>substrate</name>
    </ligand>
</feature>
<dbReference type="PRINTS" id="PR00086">
    <property type="entry name" value="LLDHDRGNASE"/>
</dbReference>
<keyword evidence="12" id="KW-1185">Reference proteome</keyword>
<feature type="binding site" evidence="8">
    <location>
        <position position="32"/>
    </location>
    <ligand>
        <name>NAD(+)</name>
        <dbReference type="ChEBI" id="CHEBI:57540"/>
    </ligand>
</feature>
<feature type="binding site" evidence="8">
    <location>
        <begin position="115"/>
        <end position="117"/>
    </location>
    <ligand>
        <name>NAD(+)</name>
        <dbReference type="ChEBI" id="CHEBI:57540"/>
    </ligand>
</feature>
<dbReference type="PANTHER" id="PTHR43128">
    <property type="entry name" value="L-2-HYDROXYCARBOXYLATE DEHYDROGENASE (NAD(P)(+))"/>
    <property type="match status" value="1"/>
</dbReference>
<feature type="binding site" evidence="8">
    <location>
        <begin position="117"/>
        <end position="120"/>
    </location>
    <ligand>
        <name>substrate</name>
    </ligand>
</feature>
<comment type="similarity">
    <text evidence="3 8">Belongs to the LDH/MDH superfamily. LDH family.</text>
</comment>
<feature type="binding site" evidence="8">
    <location>
        <position position="150"/>
    </location>
    <ligand>
        <name>beta-D-fructose 1,6-bisphosphate</name>
        <dbReference type="ChEBI" id="CHEBI:32966"/>
        <note>allosteric activator</note>
    </ligand>
</feature>
<feature type="binding site" evidence="8">
    <location>
        <begin position="145"/>
        <end position="148"/>
    </location>
    <ligand>
        <name>substrate</name>
    </ligand>
</feature>
<keyword evidence="5 8" id="KW-0560">Oxidoreductase</keyword>
<keyword evidence="8" id="KW-0963">Cytoplasm</keyword>
<protein>
    <recommendedName>
        <fullName evidence="4 8">L-lactate dehydrogenase</fullName>
        <shortName evidence="8">L-LDH</shortName>
        <ecNumber evidence="4 8">1.1.1.27</ecNumber>
    </recommendedName>
</protein>
<feature type="binding site" evidence="8">
    <location>
        <position position="62"/>
    </location>
    <ligand>
        <name>NAD(+)</name>
        <dbReference type="ChEBI" id="CHEBI:57540"/>
    </ligand>
</feature>
<comment type="function">
    <text evidence="1">Catalyzes the reversible oxidation of malate to oxaloacetate.</text>
</comment>
<evidence type="ECO:0000256" key="3">
    <source>
        <dbReference type="ARBA" id="ARBA00006054"/>
    </source>
</evidence>
<comment type="catalytic activity">
    <reaction evidence="7 8">
        <text>(S)-lactate + NAD(+) = pyruvate + NADH + H(+)</text>
        <dbReference type="Rhea" id="RHEA:23444"/>
        <dbReference type="ChEBI" id="CHEBI:15361"/>
        <dbReference type="ChEBI" id="CHEBI:15378"/>
        <dbReference type="ChEBI" id="CHEBI:16651"/>
        <dbReference type="ChEBI" id="CHEBI:57540"/>
        <dbReference type="ChEBI" id="CHEBI:57945"/>
        <dbReference type="EC" id="1.1.1.27"/>
    </reaction>
</comment>
<keyword evidence="8" id="KW-0597">Phosphoprotein</keyword>
<comment type="subcellular location">
    <subcellularLocation>
        <location evidence="8">Cytoplasm</location>
    </subcellularLocation>
</comment>
<dbReference type="PANTHER" id="PTHR43128:SF16">
    <property type="entry name" value="L-LACTATE DEHYDROGENASE"/>
    <property type="match status" value="1"/>
</dbReference>
<feature type="binding site" evidence="8">
    <location>
        <position position="85"/>
    </location>
    <ligand>
        <name>substrate</name>
    </ligand>
</feature>
<dbReference type="CDD" id="cd05292">
    <property type="entry name" value="LDH_2"/>
    <property type="match status" value="1"/>
</dbReference>
<dbReference type="EC" id="1.1.1.27" evidence="4 8"/>
<feature type="domain" description="Lactate/malate dehydrogenase N-terminal" evidence="9">
    <location>
        <begin position="1"/>
        <end position="139"/>
    </location>
</feature>
<dbReference type="InterPro" id="IPR018177">
    <property type="entry name" value="L-lactate_DH_AS"/>
</dbReference>
<comment type="caution">
    <text evidence="8">Lacks conserved residue(s) required for the propagation of feature annotation.</text>
</comment>
<dbReference type="Pfam" id="PF02866">
    <property type="entry name" value="Ldh_1_C"/>
    <property type="match status" value="1"/>
</dbReference>
<evidence type="ECO:0000256" key="8">
    <source>
        <dbReference type="HAMAP-Rule" id="MF_00488"/>
    </source>
</evidence>
<dbReference type="InterPro" id="IPR036291">
    <property type="entry name" value="NAD(P)-bd_dom_sf"/>
</dbReference>
<name>A0ABS7H9E3_9HYPH</name>
<feature type="modified residue" description="Phosphotyrosine" evidence="8">
    <location>
        <position position="218"/>
    </location>
</feature>
<gene>
    <name evidence="8" type="primary">ldh</name>
    <name evidence="11" type="ORF">JNB71_10835</name>
</gene>
<dbReference type="PIRSF" id="PIRSF000102">
    <property type="entry name" value="Lac_mal_DH"/>
    <property type="match status" value="1"/>
</dbReference>
<feature type="binding site" evidence="8">
    <location>
        <begin position="76"/>
        <end position="77"/>
    </location>
    <ligand>
        <name>NAD(+)</name>
        <dbReference type="ChEBI" id="CHEBI:57540"/>
    </ligand>
</feature>
<comment type="function">
    <text evidence="8">Catalyzes the conversion of lactate to pyruvate.</text>
</comment>
<dbReference type="InterPro" id="IPR001236">
    <property type="entry name" value="Lactate/malate_DH_N"/>
</dbReference>
<comment type="subunit">
    <text evidence="8">Homotetramer.</text>
</comment>
<dbReference type="GO" id="GO:0004459">
    <property type="term" value="F:L-lactate dehydrogenase (NAD+) activity"/>
    <property type="evidence" value="ECO:0007669"/>
    <property type="project" value="UniProtKB-EC"/>
</dbReference>
<evidence type="ECO:0000256" key="5">
    <source>
        <dbReference type="ARBA" id="ARBA00023002"/>
    </source>
</evidence>
<dbReference type="Gene3D" id="3.90.110.10">
    <property type="entry name" value="Lactate dehydrogenase/glycoside hydrolase, family 4, C-terminal"/>
    <property type="match status" value="1"/>
</dbReference>
<feature type="binding site" evidence="8">
    <location>
        <position position="11"/>
    </location>
    <ligand>
        <name>NAD(+)</name>
        <dbReference type="ChEBI" id="CHEBI:57540"/>
    </ligand>
</feature>
<evidence type="ECO:0000259" key="10">
    <source>
        <dbReference type="Pfam" id="PF02866"/>
    </source>
</evidence>
<dbReference type="RefSeq" id="WP_220371797.1">
    <property type="nucleotide sequence ID" value="NZ_JAEUAO010000002.1"/>
</dbReference>
<dbReference type="InterPro" id="IPR011304">
    <property type="entry name" value="L-lactate_DH"/>
</dbReference>